<dbReference type="InterPro" id="IPR000073">
    <property type="entry name" value="AB_hydrolase_1"/>
</dbReference>
<organism evidence="2 4">
    <name type="scientific">Coptis chinensis</name>
    <dbReference type="NCBI Taxonomy" id="261450"/>
    <lineage>
        <taxon>Eukaryota</taxon>
        <taxon>Viridiplantae</taxon>
        <taxon>Streptophyta</taxon>
        <taxon>Embryophyta</taxon>
        <taxon>Tracheophyta</taxon>
        <taxon>Spermatophyta</taxon>
        <taxon>Magnoliopsida</taxon>
        <taxon>Ranunculales</taxon>
        <taxon>Ranunculaceae</taxon>
        <taxon>Coptidoideae</taxon>
        <taxon>Coptis</taxon>
    </lineage>
</organism>
<gene>
    <name evidence="2" type="ORF">IFM89_024114</name>
    <name evidence="3" type="ORF">IFM89_033313</name>
</gene>
<dbReference type="Proteomes" id="UP000631114">
    <property type="component" value="Unassembled WGS sequence"/>
</dbReference>
<protein>
    <recommendedName>
        <fullName evidence="1">AB hydrolase-1 domain-containing protein</fullName>
    </recommendedName>
</protein>
<dbReference type="EMBL" id="JADFTS010000007">
    <property type="protein sequence ID" value="KAF9598968.1"/>
    <property type="molecule type" value="Genomic_DNA"/>
</dbReference>
<keyword evidence="4" id="KW-1185">Reference proteome</keyword>
<evidence type="ECO:0000313" key="4">
    <source>
        <dbReference type="Proteomes" id="UP000631114"/>
    </source>
</evidence>
<dbReference type="Gene3D" id="3.40.50.1820">
    <property type="entry name" value="alpha/beta hydrolase"/>
    <property type="match status" value="1"/>
</dbReference>
<proteinExistence type="predicted"/>
<dbReference type="EMBL" id="JADFTS010000007">
    <property type="protein sequence ID" value="KAF9598080.1"/>
    <property type="molecule type" value="Genomic_DNA"/>
</dbReference>
<dbReference type="SUPFAM" id="SSF53474">
    <property type="entry name" value="alpha/beta-Hydrolases"/>
    <property type="match status" value="1"/>
</dbReference>
<sequence>MSTNFKQVHVYILQEVLIVWGEQDKIFPLKNTLELKELLGDKARLEVIKNTSHIPQTEGPNHFNDIAMKFLCGSL</sequence>
<evidence type="ECO:0000313" key="2">
    <source>
        <dbReference type="EMBL" id="KAF9598080.1"/>
    </source>
</evidence>
<dbReference type="PANTHER" id="PTHR43139:SF52">
    <property type="entry name" value="SI:DKEY-122A22.2"/>
    <property type="match status" value="1"/>
</dbReference>
<dbReference type="InterPro" id="IPR029058">
    <property type="entry name" value="AB_hydrolase_fold"/>
</dbReference>
<comment type="caution">
    <text evidence="2">The sequence shown here is derived from an EMBL/GenBank/DDBJ whole genome shotgun (WGS) entry which is preliminary data.</text>
</comment>
<evidence type="ECO:0000259" key="1">
    <source>
        <dbReference type="Pfam" id="PF00561"/>
    </source>
</evidence>
<feature type="domain" description="AB hydrolase-1" evidence="1">
    <location>
        <begin position="11"/>
        <end position="60"/>
    </location>
</feature>
<dbReference type="Pfam" id="PF00561">
    <property type="entry name" value="Abhydrolase_1"/>
    <property type="match status" value="1"/>
</dbReference>
<dbReference type="InterPro" id="IPR052370">
    <property type="entry name" value="Meta-cleavage_hydrolase"/>
</dbReference>
<name>A0A835HF80_9MAGN</name>
<dbReference type="OrthoDB" id="6431331at2759"/>
<evidence type="ECO:0000313" key="3">
    <source>
        <dbReference type="EMBL" id="KAF9598968.1"/>
    </source>
</evidence>
<dbReference type="AlphaFoldDB" id="A0A835HF80"/>
<dbReference type="PANTHER" id="PTHR43139">
    <property type="entry name" value="SI:DKEY-122A22.2"/>
    <property type="match status" value="1"/>
</dbReference>
<reference evidence="2 4" key="1">
    <citation type="submission" date="2020-10" db="EMBL/GenBank/DDBJ databases">
        <title>The Coptis chinensis genome and diversification of protoberbering-type alkaloids.</title>
        <authorList>
            <person name="Wang B."/>
            <person name="Shu S."/>
            <person name="Song C."/>
            <person name="Liu Y."/>
        </authorList>
    </citation>
    <scope>NUCLEOTIDE SEQUENCE [LARGE SCALE GENOMIC DNA]</scope>
    <source>
        <strain evidence="2">HL-2020</strain>
        <tissue evidence="2">Leaf</tissue>
    </source>
</reference>
<accession>A0A835HF80</accession>